<evidence type="ECO:0000259" key="1">
    <source>
        <dbReference type="Pfam" id="PF18395"/>
    </source>
</evidence>
<dbReference type="Pfam" id="PF18395">
    <property type="entry name" value="Cas3_C"/>
    <property type="match status" value="1"/>
</dbReference>
<accession>A0A2W2ERM9</accession>
<dbReference type="RefSeq" id="WP_111213903.1">
    <property type="nucleotide sequence ID" value="NZ_POTY01000060.1"/>
</dbReference>
<comment type="caution">
    <text evidence="2">The sequence shown here is derived from an EMBL/GenBank/DDBJ whole genome shotgun (WGS) entry which is preliminary data.</text>
</comment>
<dbReference type="Proteomes" id="UP000248924">
    <property type="component" value="Unassembled WGS sequence"/>
</dbReference>
<dbReference type="OrthoDB" id="3699262at2"/>
<evidence type="ECO:0000313" key="3">
    <source>
        <dbReference type="Proteomes" id="UP000248924"/>
    </source>
</evidence>
<protein>
    <recommendedName>
        <fullName evidence="1">Cas3 C-terminal domain-containing protein</fullName>
    </recommendedName>
</protein>
<proteinExistence type="predicted"/>
<dbReference type="EMBL" id="POTY01000060">
    <property type="protein sequence ID" value="PZG19195.1"/>
    <property type="molecule type" value="Genomic_DNA"/>
</dbReference>
<organism evidence="2 3">
    <name type="scientific">Micromonospora craterilacus</name>
    <dbReference type="NCBI Taxonomy" id="1655439"/>
    <lineage>
        <taxon>Bacteria</taxon>
        <taxon>Bacillati</taxon>
        <taxon>Actinomycetota</taxon>
        <taxon>Actinomycetes</taxon>
        <taxon>Micromonosporales</taxon>
        <taxon>Micromonosporaceae</taxon>
        <taxon>Micromonospora</taxon>
    </lineage>
</organism>
<reference evidence="2 3" key="1">
    <citation type="submission" date="2018-01" db="EMBL/GenBank/DDBJ databases">
        <title>Draft genome sequence of Jishengella sp. NA12.</title>
        <authorList>
            <person name="Sahin N."/>
            <person name="Ay H."/>
            <person name="Saygin H."/>
        </authorList>
    </citation>
    <scope>NUCLEOTIDE SEQUENCE [LARGE SCALE GENOMIC DNA]</scope>
    <source>
        <strain evidence="2 3">NA12</strain>
    </source>
</reference>
<dbReference type="InterPro" id="IPR041372">
    <property type="entry name" value="Cas3_C"/>
</dbReference>
<evidence type="ECO:0000313" key="2">
    <source>
        <dbReference type="EMBL" id="PZG19195.1"/>
    </source>
</evidence>
<dbReference type="AlphaFoldDB" id="A0A2W2ERM9"/>
<keyword evidence="3" id="KW-1185">Reference proteome</keyword>
<feature type="domain" description="Cas3 C-terminal" evidence="1">
    <location>
        <begin position="11"/>
        <end position="115"/>
    </location>
</feature>
<name>A0A2W2ERM9_9ACTN</name>
<sequence>MSDYGESRAFSDWVDVVVLCDENGRTVPVTGTLSVDLADEEIPQHELLSELLDSTVRLTTAEGVLSVVLDTLRAIPVPAAFAASPWLNDSRPIVVRDGVGCVGGLSVRYSETVGLRITGPDADLDYDDQNG</sequence>
<gene>
    <name evidence="2" type="ORF">C1I95_12095</name>
</gene>